<dbReference type="PROSITE" id="PS51721">
    <property type="entry name" value="G_CP"/>
    <property type="match status" value="1"/>
</dbReference>
<dbReference type="PANTHER" id="PTHR32120:SF11">
    <property type="entry name" value="SMALL RIBOSOMAL SUBUNIT BIOGENESIS GTPASE RSGA 1, MITOCHONDRIAL-RELATED"/>
    <property type="match status" value="1"/>
</dbReference>
<evidence type="ECO:0000256" key="2">
    <source>
        <dbReference type="ARBA" id="ARBA00023134"/>
    </source>
</evidence>
<feature type="domain" description="CP-type G" evidence="5">
    <location>
        <begin position="107"/>
        <end position="264"/>
    </location>
</feature>
<dbReference type="Proteomes" id="UP000053274">
    <property type="component" value="Unassembled WGS sequence"/>
</dbReference>
<dbReference type="InterPro" id="IPR030378">
    <property type="entry name" value="G_CP_dom"/>
</dbReference>
<dbReference type="GO" id="GO:0005525">
    <property type="term" value="F:GTP binding"/>
    <property type="evidence" value="ECO:0007669"/>
    <property type="project" value="UniProtKB-KW"/>
</dbReference>
<dbReference type="GO" id="GO:0003924">
    <property type="term" value="F:GTPase activity"/>
    <property type="evidence" value="ECO:0007669"/>
    <property type="project" value="InterPro"/>
</dbReference>
<dbReference type="InterPro" id="IPR010914">
    <property type="entry name" value="RsgA_GTPase_dom"/>
</dbReference>
<reference evidence="6 7" key="1">
    <citation type="submission" date="2015-10" db="EMBL/GenBank/DDBJ databases">
        <title>Metagenome-Assembled Genomes uncover a global brackish microbiome.</title>
        <authorList>
            <person name="Hugerth L.W."/>
            <person name="Larsson J."/>
            <person name="Alneberg J."/>
            <person name="Lindh M.V."/>
            <person name="Legrand C."/>
            <person name="Pinhassi J."/>
            <person name="Andersson A.F."/>
        </authorList>
    </citation>
    <scope>NUCLEOTIDE SEQUENCE [LARGE SCALE GENOMIC DNA]</scope>
    <source>
        <strain evidence="6">BACL15 MAG-120619-bin91</strain>
    </source>
</reference>
<dbReference type="CDD" id="cd01854">
    <property type="entry name" value="YjeQ_EngC"/>
    <property type="match status" value="1"/>
</dbReference>
<protein>
    <submittedName>
        <fullName evidence="6">GTPase</fullName>
    </submittedName>
</protein>
<sequence>MSPREYDESDARIRPSRSTRPRSKDRPSHNDAISALVTTVDRGRQTCIVEDGTIVTAMRARELGPKSVVTGDYVSLVGDTSGAEGSLARIVAVQERRNSLSRTVDDAAQVERTIVANIDQLVIVVAAANPEPRRGLIDRFLVSAFTEGIVPKIVVTKTDISQVPTFLAEYADLDVEIIHSAIKSQSREKDLAKLHQVLEGKISVLVGHSGVGKSTLINALIPESNRATGDVNLATGRGRHTSSSAIALPLVDSDGWIIDTPGIR</sequence>
<feature type="domain" description="EngC GTPase" evidence="4">
    <location>
        <begin position="116"/>
        <end position="264"/>
    </location>
</feature>
<evidence type="ECO:0000313" key="6">
    <source>
        <dbReference type="EMBL" id="KRO34221.1"/>
    </source>
</evidence>
<dbReference type="InterPro" id="IPR004881">
    <property type="entry name" value="Ribosome_biogen_GTPase_RsgA"/>
</dbReference>
<feature type="compositionally biased region" description="Basic and acidic residues" evidence="3">
    <location>
        <begin position="1"/>
        <end position="13"/>
    </location>
</feature>
<feature type="non-terminal residue" evidence="6">
    <location>
        <position position="264"/>
    </location>
</feature>
<evidence type="ECO:0000259" key="5">
    <source>
        <dbReference type="PROSITE" id="PS51721"/>
    </source>
</evidence>
<evidence type="ECO:0000256" key="3">
    <source>
        <dbReference type="SAM" id="MobiDB-lite"/>
    </source>
</evidence>
<name>A0A0R2PDJ9_9ACTN</name>
<dbReference type="Gene3D" id="3.40.50.300">
    <property type="entry name" value="P-loop containing nucleotide triphosphate hydrolases"/>
    <property type="match status" value="1"/>
</dbReference>
<dbReference type="SUPFAM" id="SSF52540">
    <property type="entry name" value="P-loop containing nucleoside triphosphate hydrolases"/>
    <property type="match status" value="1"/>
</dbReference>
<keyword evidence="2" id="KW-0342">GTP-binding</keyword>
<dbReference type="AlphaFoldDB" id="A0A0R2PDJ9"/>
<keyword evidence="1" id="KW-0547">Nucleotide-binding</keyword>
<dbReference type="InterPro" id="IPR027417">
    <property type="entry name" value="P-loop_NTPase"/>
</dbReference>
<dbReference type="EMBL" id="LIAM01000217">
    <property type="protein sequence ID" value="KRO34221.1"/>
    <property type="molecule type" value="Genomic_DNA"/>
</dbReference>
<dbReference type="NCBIfam" id="TIGR00157">
    <property type="entry name" value="ribosome small subunit-dependent GTPase A"/>
    <property type="match status" value="1"/>
</dbReference>
<gene>
    <name evidence="6" type="ORF">ABR54_06445</name>
</gene>
<dbReference type="PANTHER" id="PTHR32120">
    <property type="entry name" value="SMALL RIBOSOMAL SUBUNIT BIOGENESIS GTPASE RSGA"/>
    <property type="match status" value="1"/>
</dbReference>
<evidence type="ECO:0000313" key="7">
    <source>
        <dbReference type="Proteomes" id="UP000053274"/>
    </source>
</evidence>
<proteinExistence type="predicted"/>
<dbReference type="Pfam" id="PF03193">
    <property type="entry name" value="RsgA_GTPase"/>
    <property type="match status" value="1"/>
</dbReference>
<accession>A0A0R2PDJ9</accession>
<evidence type="ECO:0000259" key="4">
    <source>
        <dbReference type="PROSITE" id="PS50936"/>
    </source>
</evidence>
<organism evidence="6 7">
    <name type="scientific">Actinobacteria bacterium BACL15 MAG-120619-bin91</name>
    <dbReference type="NCBI Taxonomy" id="1655562"/>
    <lineage>
        <taxon>Bacteria</taxon>
        <taxon>Bacillati</taxon>
        <taxon>Actinomycetota</taxon>
        <taxon>Actinomycetes</taxon>
        <taxon>Actinomycetes incertae sedis</taxon>
        <taxon>ac1 cluster</taxon>
    </lineage>
</organism>
<feature type="region of interest" description="Disordered" evidence="3">
    <location>
        <begin position="1"/>
        <end position="30"/>
    </location>
</feature>
<dbReference type="PROSITE" id="PS50936">
    <property type="entry name" value="ENGC_GTPASE"/>
    <property type="match status" value="1"/>
</dbReference>
<comment type="caution">
    <text evidence="6">The sequence shown here is derived from an EMBL/GenBank/DDBJ whole genome shotgun (WGS) entry which is preliminary data.</text>
</comment>
<evidence type="ECO:0000256" key="1">
    <source>
        <dbReference type="ARBA" id="ARBA00022741"/>
    </source>
</evidence>